<dbReference type="Gene3D" id="3.20.20.100">
    <property type="entry name" value="NADP-dependent oxidoreductase domain"/>
    <property type="match status" value="1"/>
</dbReference>
<accession>A0ABS4C5M3</accession>
<dbReference type="PANTHER" id="PTHR43364:SF4">
    <property type="entry name" value="NAD(P)-LINKED OXIDOREDUCTASE SUPERFAMILY PROTEIN"/>
    <property type="match status" value="1"/>
</dbReference>
<reference evidence="3 4" key="1">
    <citation type="journal article" date="2022" name="Syst. Appl. Microbiol.">
        <title>Pseudomonas alliivorans sp. nov., a plant-pathogenic bacterium isolated from onion foliage in Georgia, USA.</title>
        <authorList>
            <person name="Zhao M."/>
            <person name="Tyson C."/>
            <person name="Chen H.C."/>
            <person name="Paudel S."/>
            <person name="Gitaitis R."/>
            <person name="Kvitko B."/>
            <person name="Dutta B."/>
        </authorList>
    </citation>
    <scope>NUCLEOTIDE SEQUENCE [LARGE SCALE GENOMIC DNA]</scope>
    <source>
        <strain evidence="3 4">20GA0068</strain>
    </source>
</reference>
<dbReference type="CDD" id="cd19091">
    <property type="entry name" value="AKR_PsAKR"/>
    <property type="match status" value="1"/>
</dbReference>
<proteinExistence type="predicted"/>
<evidence type="ECO:0000256" key="1">
    <source>
        <dbReference type="ARBA" id="ARBA00023002"/>
    </source>
</evidence>
<comment type="caution">
    <text evidence="3">The sequence shown here is derived from an EMBL/GenBank/DDBJ whole genome shotgun (WGS) entry which is preliminary data.</text>
</comment>
<dbReference type="PANTHER" id="PTHR43364">
    <property type="entry name" value="NADH-SPECIFIC METHYLGLYOXAL REDUCTASE-RELATED"/>
    <property type="match status" value="1"/>
</dbReference>
<dbReference type="EMBL" id="JAFFZW010000003">
    <property type="protein sequence ID" value="MBP0945953.1"/>
    <property type="molecule type" value="Genomic_DNA"/>
</dbReference>
<feature type="domain" description="NADP-dependent oxidoreductase" evidence="2">
    <location>
        <begin position="17"/>
        <end position="315"/>
    </location>
</feature>
<dbReference type="InterPro" id="IPR050523">
    <property type="entry name" value="AKR_Detox_Biosynth"/>
</dbReference>
<dbReference type="Pfam" id="PF00248">
    <property type="entry name" value="Aldo_ket_red"/>
    <property type="match status" value="1"/>
</dbReference>
<name>A0ABS4C5M3_9PSED</name>
<evidence type="ECO:0000313" key="3">
    <source>
        <dbReference type="EMBL" id="MBP0945953.1"/>
    </source>
</evidence>
<organism evidence="3 4">
    <name type="scientific">Pseudomonas alliivorans</name>
    <dbReference type="NCBI Taxonomy" id="2810613"/>
    <lineage>
        <taxon>Bacteria</taxon>
        <taxon>Pseudomonadati</taxon>
        <taxon>Pseudomonadota</taxon>
        <taxon>Gammaproteobacteria</taxon>
        <taxon>Pseudomonadales</taxon>
        <taxon>Pseudomonadaceae</taxon>
        <taxon>Pseudomonas</taxon>
    </lineage>
</organism>
<evidence type="ECO:0000259" key="2">
    <source>
        <dbReference type="Pfam" id="PF00248"/>
    </source>
</evidence>
<evidence type="ECO:0000313" key="4">
    <source>
        <dbReference type="Proteomes" id="UP000673197"/>
    </source>
</evidence>
<keyword evidence="1" id="KW-0560">Oxidoreductase</keyword>
<dbReference type="InterPro" id="IPR036812">
    <property type="entry name" value="NAD(P)_OxRdtase_dom_sf"/>
</dbReference>
<dbReference type="RefSeq" id="WP_099228666.1">
    <property type="nucleotide sequence ID" value="NZ_JAFFZW010000003.1"/>
</dbReference>
<dbReference type="SUPFAM" id="SSF51430">
    <property type="entry name" value="NAD(P)-linked oxidoreductase"/>
    <property type="match status" value="1"/>
</dbReference>
<sequence>MRYNRLGNTGLFVSEFCLGTMTFGTPAPQYAAAGGVQQETMDQITASAFDAGINFIDTANVYSSGQAETMVGATLKKHGVARHDVVLSTKAGHATGSGPNDGGSSHRHLIQQAKESLKRLGTDYIDLYQLHGWDPVTPVEETLRALDDLVRQGHVRYVGVSNWAAWQVSKALGISDKLGLSRFQSYQGYYSLIGRDVEREIIPMLESEGLGLIAFSPLAGGYLTGKYRVDAKTGRRASIQFPPVDEVRGQSLLSAMDAVASASDVSLESVALSWMRHKRSVTSTILGVKSVDQLERNLQAIGLSLSYEEINALEATSSLAFEYPGWMIANDSAARHRLLETGIPEQTQVPRSDEPATHALLSGGK</sequence>
<dbReference type="InterPro" id="IPR023210">
    <property type="entry name" value="NADP_OxRdtase_dom"/>
</dbReference>
<dbReference type="Proteomes" id="UP000673197">
    <property type="component" value="Unassembled WGS sequence"/>
</dbReference>
<protein>
    <submittedName>
        <fullName evidence="3">Aldo/keto reductase</fullName>
    </submittedName>
</protein>
<keyword evidence="4" id="KW-1185">Reference proteome</keyword>
<gene>
    <name evidence="3" type="ORF">JTJ32_11485</name>
</gene>